<dbReference type="AlphaFoldDB" id="A0A4V6I684"/>
<dbReference type="InterPro" id="IPR016040">
    <property type="entry name" value="NAD(P)-bd_dom"/>
</dbReference>
<dbReference type="SUPFAM" id="SSF51735">
    <property type="entry name" value="NAD(P)-binding Rossmann-fold domains"/>
    <property type="match status" value="1"/>
</dbReference>
<evidence type="ECO:0000259" key="1">
    <source>
        <dbReference type="Pfam" id="PF13460"/>
    </source>
</evidence>
<dbReference type="GO" id="GO:0016646">
    <property type="term" value="F:oxidoreductase activity, acting on the CH-NH group of donors, NAD or NADP as acceptor"/>
    <property type="evidence" value="ECO:0007669"/>
    <property type="project" value="TreeGrafter"/>
</dbReference>
<evidence type="ECO:0000313" key="3">
    <source>
        <dbReference type="Proteomes" id="UP000029857"/>
    </source>
</evidence>
<dbReference type="Pfam" id="PF13460">
    <property type="entry name" value="NAD_binding_10"/>
    <property type="match status" value="1"/>
</dbReference>
<dbReference type="PANTHER" id="PTHR43355:SF2">
    <property type="entry name" value="FLAVIN REDUCTASE (NADPH)"/>
    <property type="match status" value="1"/>
</dbReference>
<dbReference type="Gene3D" id="3.40.50.720">
    <property type="entry name" value="NAD(P)-binding Rossmann-like Domain"/>
    <property type="match status" value="1"/>
</dbReference>
<accession>A0A4V6I684</accession>
<dbReference type="PANTHER" id="PTHR43355">
    <property type="entry name" value="FLAVIN REDUCTASE (NADPH)"/>
    <property type="match status" value="1"/>
</dbReference>
<name>A0A4V6I684_9HELI</name>
<feature type="domain" description="NAD(P)-binding" evidence="1">
    <location>
        <begin position="9"/>
        <end position="170"/>
    </location>
</feature>
<comment type="caution">
    <text evidence="2">The sequence shown here is derived from an EMBL/GenBank/DDBJ whole genome shotgun (WGS) entry which is preliminary data.</text>
</comment>
<evidence type="ECO:0000313" key="2">
    <source>
        <dbReference type="EMBL" id="TLE11532.1"/>
    </source>
</evidence>
<organism evidence="2 3">
    <name type="scientific">Helicobacter bilis</name>
    <dbReference type="NCBI Taxonomy" id="37372"/>
    <lineage>
        <taxon>Bacteria</taxon>
        <taxon>Pseudomonadati</taxon>
        <taxon>Campylobacterota</taxon>
        <taxon>Epsilonproteobacteria</taxon>
        <taxon>Campylobacterales</taxon>
        <taxon>Helicobacteraceae</taxon>
        <taxon>Helicobacter</taxon>
    </lineage>
</organism>
<proteinExistence type="predicted"/>
<reference evidence="2 3" key="1">
    <citation type="journal article" date="2014" name="Genome Announc.">
        <title>Draft genome sequences of eight enterohepatic helicobacter species isolated from both laboratory and wild rodents.</title>
        <authorList>
            <person name="Sheh A."/>
            <person name="Shen Z."/>
            <person name="Fox J.G."/>
        </authorList>
    </citation>
    <scope>NUCLEOTIDE SEQUENCE [LARGE SCALE GENOMIC DNA]</scope>
    <source>
        <strain evidence="2 3">ATCC 49320</strain>
    </source>
</reference>
<gene>
    <name evidence="2" type="ORF">LS79_002540</name>
</gene>
<dbReference type="Proteomes" id="UP000029857">
    <property type="component" value="Unassembled WGS sequence"/>
</dbReference>
<dbReference type="InterPro" id="IPR036291">
    <property type="entry name" value="NAD(P)-bd_dom_sf"/>
</dbReference>
<protein>
    <submittedName>
        <fullName evidence="2">FMN reductase</fullName>
    </submittedName>
</protein>
<sequence>MLQVAVLAANGKVGRLLVKEALLQGASVCAFVRGAFDMKRLEKCLQSESTQNGDVKRLLENLAVVKKDIFALDSSDLAHFDVVFDAFGEWQNLKLHTEHITHLAQILQGSKAVLFVVGGAGSLYVDSHTQLVNTPSFPEEYKPVANAQAAVLEYLKDTQALKWCFVSPAAEFVPDLPKGANVQISYELFQTNKQGKSIIGYGDYAYKLCQIALDSASNYGRKHIGLYAE</sequence>
<dbReference type="InterPro" id="IPR051606">
    <property type="entry name" value="Polyketide_Oxido-like"/>
</dbReference>
<dbReference type="RefSeq" id="WP_034579140.1">
    <property type="nucleotide sequence ID" value="NZ_FZMS01000038.1"/>
</dbReference>
<dbReference type="EMBL" id="JRPJ02000005">
    <property type="protein sequence ID" value="TLE11532.1"/>
    <property type="molecule type" value="Genomic_DNA"/>
</dbReference>